<dbReference type="InterPro" id="IPR017583">
    <property type="entry name" value="Tagatose/fructose_Pkinase"/>
</dbReference>
<dbReference type="NCBIfam" id="TIGR03168">
    <property type="entry name" value="1-PFK"/>
    <property type="match status" value="1"/>
</dbReference>
<dbReference type="PANTHER" id="PTHR46566:SF5">
    <property type="entry name" value="1-PHOSPHOFRUCTOKINASE"/>
    <property type="match status" value="1"/>
</dbReference>
<sequence>MIATVTANPSIDLTYELDALARGELHRARVLHVEPSGKGVNVARALLANGLAARAVLPTGGPAGAQLQALLAAEQVPALTVPVAGGTRVNVTLAEPGGLATKVNAPGPALTADEVEALVTAVARAAADADTVVVSGSLPPGAEPALVARLCRAAASSGARVALDTSGPGLLAGLEARPHVVKPNLDELAEATGGRAATWGEVEAAARTLLAAGAGSALISAGAEGALLVGGSGTWLARVRVASPLSTVGAGDALLAGFVAAGGDGPEALREAVAWAGAALLEPGSRVPLVTDAHRRAVELADPPPPHTALRGAS</sequence>
<protein>
    <submittedName>
        <fullName evidence="8">1-phosphofructokinase</fullName>
    </submittedName>
</protein>
<accession>A0A420XQB8</accession>
<dbReference type="SUPFAM" id="SSF53613">
    <property type="entry name" value="Ribokinase-like"/>
    <property type="match status" value="1"/>
</dbReference>
<evidence type="ECO:0000256" key="1">
    <source>
        <dbReference type="ARBA" id="ARBA00010688"/>
    </source>
</evidence>
<evidence type="ECO:0000313" key="8">
    <source>
        <dbReference type="EMBL" id="RKS75491.1"/>
    </source>
</evidence>
<dbReference type="InParanoid" id="A0A420XQB8"/>
<keyword evidence="5" id="KW-0067">ATP-binding</keyword>
<dbReference type="InterPro" id="IPR029056">
    <property type="entry name" value="Ribokinase-like"/>
</dbReference>
<dbReference type="InterPro" id="IPR002173">
    <property type="entry name" value="Carboh/pur_kinase_PfkB_CS"/>
</dbReference>
<dbReference type="PROSITE" id="PS00584">
    <property type="entry name" value="PFKB_KINASES_2"/>
    <property type="match status" value="1"/>
</dbReference>
<evidence type="ECO:0000256" key="6">
    <source>
        <dbReference type="PIRNR" id="PIRNR000535"/>
    </source>
</evidence>
<evidence type="ECO:0000256" key="2">
    <source>
        <dbReference type="ARBA" id="ARBA00022679"/>
    </source>
</evidence>
<name>A0A420XQB8_9ACTN</name>
<keyword evidence="9" id="KW-1185">Reference proteome</keyword>
<comment type="caution">
    <text evidence="8">The sequence shown here is derived from an EMBL/GenBank/DDBJ whole genome shotgun (WGS) entry which is preliminary data.</text>
</comment>
<keyword evidence="2 6" id="KW-0808">Transferase</keyword>
<gene>
    <name evidence="8" type="ORF">CLV35_1960</name>
</gene>
<dbReference type="PANTHER" id="PTHR46566">
    <property type="entry name" value="1-PHOSPHOFRUCTOKINASE-RELATED"/>
    <property type="match status" value="1"/>
</dbReference>
<dbReference type="AlphaFoldDB" id="A0A420XQB8"/>
<dbReference type="PIRSF" id="PIRSF000535">
    <property type="entry name" value="1PFK/6PFK/LacC"/>
    <property type="match status" value="1"/>
</dbReference>
<evidence type="ECO:0000259" key="7">
    <source>
        <dbReference type="Pfam" id="PF00294"/>
    </source>
</evidence>
<keyword evidence="4 8" id="KW-0418">Kinase</keyword>
<dbReference type="GO" id="GO:0005829">
    <property type="term" value="C:cytosol"/>
    <property type="evidence" value="ECO:0007669"/>
    <property type="project" value="TreeGrafter"/>
</dbReference>
<evidence type="ECO:0000256" key="5">
    <source>
        <dbReference type="ARBA" id="ARBA00022840"/>
    </source>
</evidence>
<comment type="similarity">
    <text evidence="1">Belongs to the carbohydrate kinase PfkB family.</text>
</comment>
<dbReference type="GO" id="GO:0008443">
    <property type="term" value="F:phosphofructokinase activity"/>
    <property type="evidence" value="ECO:0007669"/>
    <property type="project" value="TreeGrafter"/>
</dbReference>
<keyword evidence="3" id="KW-0547">Nucleotide-binding</keyword>
<dbReference type="OrthoDB" id="9801219at2"/>
<evidence type="ECO:0000256" key="3">
    <source>
        <dbReference type="ARBA" id="ARBA00022741"/>
    </source>
</evidence>
<dbReference type="RefSeq" id="WP_121193255.1">
    <property type="nucleotide sequence ID" value="NZ_RBWV01000011.1"/>
</dbReference>
<evidence type="ECO:0000256" key="4">
    <source>
        <dbReference type="ARBA" id="ARBA00022777"/>
    </source>
</evidence>
<reference evidence="8 9" key="1">
    <citation type="submission" date="2018-10" db="EMBL/GenBank/DDBJ databases">
        <title>Genomic Encyclopedia of Archaeal and Bacterial Type Strains, Phase II (KMG-II): from individual species to whole genera.</title>
        <authorList>
            <person name="Goeker M."/>
        </authorList>
    </citation>
    <scope>NUCLEOTIDE SEQUENCE [LARGE SCALE GENOMIC DNA]</scope>
    <source>
        <strain evidence="8 9">RP-AC37</strain>
    </source>
</reference>
<feature type="domain" description="Carbohydrate kinase PfkB" evidence="7">
    <location>
        <begin position="7"/>
        <end position="289"/>
    </location>
</feature>
<dbReference type="FunCoup" id="A0A420XQB8">
    <property type="interactions" value="146"/>
</dbReference>
<dbReference type="Pfam" id="PF00294">
    <property type="entry name" value="PfkB"/>
    <property type="match status" value="1"/>
</dbReference>
<dbReference type="CDD" id="cd01164">
    <property type="entry name" value="FruK_PfkB_like"/>
    <property type="match status" value="1"/>
</dbReference>
<dbReference type="EMBL" id="RBWV01000011">
    <property type="protein sequence ID" value="RKS75491.1"/>
    <property type="molecule type" value="Genomic_DNA"/>
</dbReference>
<dbReference type="GO" id="GO:0005524">
    <property type="term" value="F:ATP binding"/>
    <property type="evidence" value="ECO:0007669"/>
    <property type="project" value="UniProtKB-KW"/>
</dbReference>
<proteinExistence type="inferred from homology"/>
<organism evidence="8 9">
    <name type="scientific">Motilibacter peucedani</name>
    <dbReference type="NCBI Taxonomy" id="598650"/>
    <lineage>
        <taxon>Bacteria</taxon>
        <taxon>Bacillati</taxon>
        <taxon>Actinomycetota</taxon>
        <taxon>Actinomycetes</taxon>
        <taxon>Motilibacterales</taxon>
        <taxon>Motilibacteraceae</taxon>
        <taxon>Motilibacter</taxon>
    </lineage>
</organism>
<dbReference type="Proteomes" id="UP000281955">
    <property type="component" value="Unassembled WGS sequence"/>
</dbReference>
<dbReference type="InterPro" id="IPR011611">
    <property type="entry name" value="PfkB_dom"/>
</dbReference>
<evidence type="ECO:0000313" key="9">
    <source>
        <dbReference type="Proteomes" id="UP000281955"/>
    </source>
</evidence>
<dbReference type="Gene3D" id="3.40.1190.20">
    <property type="match status" value="1"/>
</dbReference>